<dbReference type="EMBL" id="JBGOSP010000007">
    <property type="protein sequence ID" value="MFA3837692.1"/>
    <property type="molecule type" value="Genomic_DNA"/>
</dbReference>
<dbReference type="CDD" id="cd07067">
    <property type="entry name" value="HP_PGM_like"/>
    <property type="match status" value="1"/>
</dbReference>
<sequence>MRLLLIRHGQTPSNLKHLLDTAAPGPGLTPLGQDQAAALPQALAGETIDALYVSTLLRTQLTAAPLAAATGLEVQVRDGIRELVAGELEMRGDDEAAALYLSTAFAWSAGDVERRMPGGENGVEALGRFDSVVAEAARSGAETVAMVSHGAAIRMWVAARAANVDVPYASSRALGNTAVVVLSGSPDRGWQTLVWEGRPLGPEGTSPQDGGPAGEAVPTA</sequence>
<dbReference type="SMART" id="SM00855">
    <property type="entry name" value="PGAM"/>
    <property type="match status" value="1"/>
</dbReference>
<proteinExistence type="predicted"/>
<evidence type="ECO:0000256" key="1">
    <source>
        <dbReference type="SAM" id="MobiDB-lite"/>
    </source>
</evidence>
<dbReference type="InterPro" id="IPR013078">
    <property type="entry name" value="His_Pase_superF_clade-1"/>
</dbReference>
<comment type="caution">
    <text evidence="2">The sequence shown here is derived from an EMBL/GenBank/DDBJ whole genome shotgun (WGS) entry which is preliminary data.</text>
</comment>
<dbReference type="PROSITE" id="PS00175">
    <property type="entry name" value="PG_MUTASE"/>
    <property type="match status" value="1"/>
</dbReference>
<evidence type="ECO:0000313" key="2">
    <source>
        <dbReference type="EMBL" id="MFA3837692.1"/>
    </source>
</evidence>
<dbReference type="PANTHER" id="PTHR48100:SF58">
    <property type="entry name" value="PE-PGRS FAMILY PROTEIN PE_PGRS11"/>
    <property type="match status" value="1"/>
</dbReference>
<dbReference type="InterPro" id="IPR029033">
    <property type="entry name" value="His_PPase_superfam"/>
</dbReference>
<dbReference type="SUPFAM" id="SSF53254">
    <property type="entry name" value="Phosphoglycerate mutase-like"/>
    <property type="match status" value="1"/>
</dbReference>
<dbReference type="Pfam" id="PF00300">
    <property type="entry name" value="His_Phos_1"/>
    <property type="match status" value="1"/>
</dbReference>
<dbReference type="Gene3D" id="3.40.50.1240">
    <property type="entry name" value="Phosphoglycerate mutase-like"/>
    <property type="match status" value="1"/>
</dbReference>
<dbReference type="Proteomes" id="UP001571476">
    <property type="component" value="Unassembled WGS sequence"/>
</dbReference>
<name>A0ABV4SIH8_9ACTN</name>
<dbReference type="InterPro" id="IPR001345">
    <property type="entry name" value="PG/BPGM_mutase_AS"/>
</dbReference>
<dbReference type="InterPro" id="IPR050275">
    <property type="entry name" value="PGM_Phosphatase"/>
</dbReference>
<evidence type="ECO:0000313" key="3">
    <source>
        <dbReference type="Proteomes" id="UP001571476"/>
    </source>
</evidence>
<reference evidence="2 3" key="1">
    <citation type="submission" date="2024-08" db="EMBL/GenBank/DDBJ databases">
        <title>Genome sequence of Streptomyces aureus CACIA-1.46HGO.</title>
        <authorList>
            <person name="Evangelista-Martinez Z."/>
        </authorList>
    </citation>
    <scope>NUCLEOTIDE SEQUENCE [LARGE SCALE GENOMIC DNA]</scope>
    <source>
        <strain evidence="2 3">CACIA-1.46HGO</strain>
    </source>
</reference>
<protein>
    <submittedName>
        <fullName evidence="2">Histidine phosphatase family protein</fullName>
    </submittedName>
</protein>
<feature type="region of interest" description="Disordered" evidence="1">
    <location>
        <begin position="197"/>
        <end position="220"/>
    </location>
</feature>
<dbReference type="RefSeq" id="WP_372563042.1">
    <property type="nucleotide sequence ID" value="NZ_JBGOSP010000007.1"/>
</dbReference>
<gene>
    <name evidence="2" type="ORF">ACEG43_16175</name>
</gene>
<keyword evidence="3" id="KW-1185">Reference proteome</keyword>
<dbReference type="PANTHER" id="PTHR48100">
    <property type="entry name" value="BROAD-SPECIFICITY PHOSPHATASE YOR283W-RELATED"/>
    <property type="match status" value="1"/>
</dbReference>
<accession>A0ABV4SIH8</accession>
<organism evidence="2 3">
    <name type="scientific">Streptomyces aureus</name>
    <dbReference type="NCBI Taxonomy" id="193461"/>
    <lineage>
        <taxon>Bacteria</taxon>
        <taxon>Bacillati</taxon>
        <taxon>Actinomycetota</taxon>
        <taxon>Actinomycetes</taxon>
        <taxon>Kitasatosporales</taxon>
        <taxon>Streptomycetaceae</taxon>
        <taxon>Streptomyces</taxon>
    </lineage>
</organism>